<keyword evidence="3" id="KW-1185">Reference proteome</keyword>
<evidence type="ECO:0000313" key="3">
    <source>
        <dbReference type="Proteomes" id="UP000030854"/>
    </source>
</evidence>
<feature type="region of interest" description="Disordered" evidence="1">
    <location>
        <begin position="27"/>
        <end position="48"/>
    </location>
</feature>
<dbReference type="EMBL" id="JNVN01000673">
    <property type="protein sequence ID" value="KHJ34818.1"/>
    <property type="molecule type" value="Genomic_DNA"/>
</dbReference>
<organism evidence="2 3">
    <name type="scientific">Uncinula necator</name>
    <name type="common">Grape powdery mildew</name>
    <dbReference type="NCBI Taxonomy" id="52586"/>
    <lineage>
        <taxon>Eukaryota</taxon>
        <taxon>Fungi</taxon>
        <taxon>Dikarya</taxon>
        <taxon>Ascomycota</taxon>
        <taxon>Pezizomycotina</taxon>
        <taxon>Leotiomycetes</taxon>
        <taxon>Erysiphales</taxon>
        <taxon>Erysiphaceae</taxon>
        <taxon>Erysiphe</taxon>
    </lineage>
</organism>
<feature type="region of interest" description="Disordered" evidence="1">
    <location>
        <begin position="143"/>
        <end position="188"/>
    </location>
</feature>
<feature type="compositionally biased region" description="Polar residues" evidence="1">
    <location>
        <begin position="149"/>
        <end position="169"/>
    </location>
</feature>
<comment type="caution">
    <text evidence="2">The sequence shown here is derived from an EMBL/GenBank/DDBJ whole genome shotgun (WGS) entry which is preliminary data.</text>
</comment>
<dbReference type="PANTHER" id="PTHR34117:SF1">
    <property type="entry name" value="STYLE CELL-CYCLE INHIBITOR 1"/>
    <property type="match status" value="1"/>
</dbReference>
<name>A0A0B1P9C2_UNCNE</name>
<feature type="region of interest" description="Disordered" evidence="1">
    <location>
        <begin position="239"/>
        <end position="272"/>
    </location>
</feature>
<gene>
    <name evidence="2" type="ORF">EV44_g5011</name>
</gene>
<protein>
    <submittedName>
        <fullName evidence="2">Uncharacterized protein</fullName>
    </submittedName>
</protein>
<reference evidence="2 3" key="1">
    <citation type="journal article" date="2014" name="BMC Genomics">
        <title>Adaptive genomic structural variation in the grape powdery mildew pathogen, Erysiphe necator.</title>
        <authorList>
            <person name="Jones L."/>
            <person name="Riaz S."/>
            <person name="Morales-Cruz A."/>
            <person name="Amrine K.C."/>
            <person name="McGuire B."/>
            <person name="Gubler W.D."/>
            <person name="Walker M.A."/>
            <person name="Cantu D."/>
        </authorList>
    </citation>
    <scope>NUCLEOTIDE SEQUENCE [LARGE SCALE GENOMIC DNA]</scope>
    <source>
        <strain evidence="3">c</strain>
    </source>
</reference>
<dbReference type="AlphaFoldDB" id="A0A0B1P9C2"/>
<dbReference type="OMA" id="MFAMYLD"/>
<dbReference type="Proteomes" id="UP000030854">
    <property type="component" value="Unassembled WGS sequence"/>
</dbReference>
<evidence type="ECO:0000313" key="2">
    <source>
        <dbReference type="EMBL" id="KHJ34818.1"/>
    </source>
</evidence>
<accession>A0A0B1P9C2</accession>
<evidence type="ECO:0000256" key="1">
    <source>
        <dbReference type="SAM" id="MobiDB-lite"/>
    </source>
</evidence>
<sequence length="339" mass="39833">MADKSGSTKYHRDIKIQLKTQTDLARDSCSKRPKYHHHQAQQHSRKRKRSLCEILPTLPFNSKPLAKDHFNEYKPIFGLYLDIQKNKIFEELDVKEVKGRWKSFMHKWNRGELSEGWYDPSTKQKAYEKAIIKYSQTVEEVPEIVPKRQNGTDSCSDIESNDGNQSDQSFGPMLPGQEMRSKSRKLGPTIPSIQDIQLIRENAADARIARYNEEKMAQKADLNEQKAILDELIPQSMAGTRERKLEKKRDLNEKRKSFREKSPGTVDIPDSDLLGDRNDFELYQKAKREMERKKNERELRKEAFLRVRVAEREERLRKYREKEEATIGMFKALAKERFG</sequence>
<proteinExistence type="predicted"/>
<dbReference type="HOGENOM" id="CLU_053559_0_0_1"/>
<feature type="compositionally biased region" description="Basic and acidic residues" evidence="1">
    <location>
        <begin position="240"/>
        <end position="262"/>
    </location>
</feature>
<dbReference type="InterPro" id="IPR044688">
    <property type="entry name" value="SCI-1-like"/>
</dbReference>
<dbReference type="PANTHER" id="PTHR34117">
    <property type="entry name" value="STYLE CELL-CYCLE INHIBITOR 1"/>
    <property type="match status" value="1"/>
</dbReference>
<dbReference type="STRING" id="52586.A0A0B1P9C2"/>
<feature type="compositionally biased region" description="Basic residues" evidence="1">
    <location>
        <begin position="31"/>
        <end position="48"/>
    </location>
</feature>